<dbReference type="Proteomes" id="UP000825935">
    <property type="component" value="Chromosome 2"/>
</dbReference>
<protein>
    <recommendedName>
        <fullName evidence="4">S1-like domain-containing protein</fullName>
    </recommendedName>
</protein>
<evidence type="ECO:0000256" key="3">
    <source>
        <dbReference type="SAM" id="MobiDB-lite"/>
    </source>
</evidence>
<dbReference type="Pfam" id="PF01176">
    <property type="entry name" value="eIF-1a"/>
    <property type="match status" value="1"/>
</dbReference>
<dbReference type="Gene3D" id="2.40.50.140">
    <property type="entry name" value="Nucleic acid-binding proteins"/>
    <property type="match status" value="1"/>
</dbReference>
<dbReference type="GO" id="GO:0003723">
    <property type="term" value="F:RNA binding"/>
    <property type="evidence" value="ECO:0007669"/>
    <property type="project" value="UniProtKB-KW"/>
</dbReference>
<dbReference type="SUPFAM" id="SSF50249">
    <property type="entry name" value="Nucleic acid-binding proteins"/>
    <property type="match status" value="1"/>
</dbReference>
<feature type="domain" description="S1-like" evidence="4">
    <location>
        <begin position="32"/>
        <end position="79"/>
    </location>
</feature>
<dbReference type="PANTHER" id="PTHR21641:SF0">
    <property type="entry name" value="RNA-BINDING PROTEIN EIF1AD-RELATED"/>
    <property type="match status" value="1"/>
</dbReference>
<dbReference type="InterPro" id="IPR039294">
    <property type="entry name" value="EIF1AD"/>
</dbReference>
<keyword evidence="2" id="KW-0694">RNA-binding</keyword>
<evidence type="ECO:0000256" key="2">
    <source>
        <dbReference type="ARBA" id="ARBA00022884"/>
    </source>
</evidence>
<feature type="region of interest" description="Disordered" evidence="3">
    <location>
        <begin position="143"/>
        <end position="180"/>
    </location>
</feature>
<dbReference type="InterPro" id="IPR006196">
    <property type="entry name" value="RNA-binding_domain_S1_IF1"/>
</dbReference>
<keyword evidence="6" id="KW-1185">Reference proteome</keyword>
<name>A0A8T2V670_CERRI</name>
<comment type="similarity">
    <text evidence="1">Belongs to the EIF1AD family.</text>
</comment>
<sequence length="180" mass="20099">MRVPRLKIMAGGGRKKLKEGALNGGIELQPAQKIYKVISLRGSNIIEVEDENNIATLCLLPAKFNKVLWVRRGSFVLVEGGDHEKVSEFGSKVTGIICQVLFDKQIRGMKRSQQWPQAFEDSKTTTDTAEEIMDGKDNIEMCLNSGSCSEEDDDDLPPLEANRNRRPVDFNHESSSSDED</sequence>
<evidence type="ECO:0000313" key="6">
    <source>
        <dbReference type="Proteomes" id="UP000825935"/>
    </source>
</evidence>
<dbReference type="OrthoDB" id="1738325at2759"/>
<dbReference type="GO" id="GO:0003743">
    <property type="term" value="F:translation initiation factor activity"/>
    <property type="evidence" value="ECO:0007669"/>
    <property type="project" value="InterPro"/>
</dbReference>
<dbReference type="GO" id="GO:0005634">
    <property type="term" value="C:nucleus"/>
    <property type="evidence" value="ECO:0007669"/>
    <property type="project" value="TreeGrafter"/>
</dbReference>
<feature type="compositionally biased region" description="Basic and acidic residues" evidence="3">
    <location>
        <begin position="162"/>
        <end position="172"/>
    </location>
</feature>
<dbReference type="OMA" id="NGHECAG"/>
<dbReference type="InterPro" id="IPR012340">
    <property type="entry name" value="NA-bd_OB-fold"/>
</dbReference>
<proteinExistence type="inferred from homology"/>
<dbReference type="InterPro" id="IPR001253">
    <property type="entry name" value="TIF_eIF-1A"/>
</dbReference>
<reference evidence="5" key="1">
    <citation type="submission" date="2021-08" db="EMBL/GenBank/DDBJ databases">
        <title>WGS assembly of Ceratopteris richardii.</title>
        <authorList>
            <person name="Marchant D.B."/>
            <person name="Chen G."/>
            <person name="Jenkins J."/>
            <person name="Shu S."/>
            <person name="Leebens-Mack J."/>
            <person name="Grimwood J."/>
            <person name="Schmutz J."/>
            <person name="Soltis P."/>
            <person name="Soltis D."/>
            <person name="Chen Z.-H."/>
        </authorList>
    </citation>
    <scope>NUCLEOTIDE SEQUENCE</scope>
    <source>
        <strain evidence="5">Whitten #5841</strain>
        <tissue evidence="5">Leaf</tissue>
    </source>
</reference>
<evidence type="ECO:0000256" key="1">
    <source>
        <dbReference type="ARBA" id="ARBA00007340"/>
    </source>
</evidence>
<dbReference type="EMBL" id="CM035407">
    <property type="protein sequence ID" value="KAH7443937.1"/>
    <property type="molecule type" value="Genomic_DNA"/>
</dbReference>
<organism evidence="5 6">
    <name type="scientific">Ceratopteris richardii</name>
    <name type="common">Triangle waterfern</name>
    <dbReference type="NCBI Taxonomy" id="49495"/>
    <lineage>
        <taxon>Eukaryota</taxon>
        <taxon>Viridiplantae</taxon>
        <taxon>Streptophyta</taxon>
        <taxon>Embryophyta</taxon>
        <taxon>Tracheophyta</taxon>
        <taxon>Polypodiopsida</taxon>
        <taxon>Polypodiidae</taxon>
        <taxon>Polypodiales</taxon>
        <taxon>Pteridineae</taxon>
        <taxon>Pteridaceae</taxon>
        <taxon>Parkerioideae</taxon>
        <taxon>Ceratopteris</taxon>
    </lineage>
</organism>
<accession>A0A8T2V670</accession>
<gene>
    <name evidence="5" type="ORF">KP509_02G056800</name>
</gene>
<comment type="caution">
    <text evidence="5">The sequence shown here is derived from an EMBL/GenBank/DDBJ whole genome shotgun (WGS) entry which is preliminary data.</text>
</comment>
<evidence type="ECO:0000259" key="4">
    <source>
        <dbReference type="Pfam" id="PF01176"/>
    </source>
</evidence>
<dbReference type="SMART" id="SM00652">
    <property type="entry name" value="eIF1a"/>
    <property type="match status" value="1"/>
</dbReference>
<dbReference type="AlphaFoldDB" id="A0A8T2V670"/>
<evidence type="ECO:0000313" key="5">
    <source>
        <dbReference type="EMBL" id="KAH7443937.1"/>
    </source>
</evidence>
<dbReference type="PANTHER" id="PTHR21641">
    <property type="entry name" value="TRANSLATION INITIATION FACTOR-RELATED"/>
    <property type="match status" value="1"/>
</dbReference>